<dbReference type="EMBL" id="PQXF01000065">
    <property type="protein sequence ID" value="PXF57266.1"/>
    <property type="molecule type" value="Genomic_DNA"/>
</dbReference>
<protein>
    <submittedName>
        <fullName evidence="1">Uncharacterized protein</fullName>
    </submittedName>
</protein>
<name>A0AC61KYP0_9EURY</name>
<comment type="caution">
    <text evidence="1">The sequence shown here is derived from an EMBL/GenBank/DDBJ whole genome shotgun (WGS) entry which is preliminary data.</text>
</comment>
<sequence length="207" mass="23432">MDLSEIDPLVWVGLGLAAVSIMALVIIWKIARWKGELDRWKREVNEWRDNLPTVGVDSQSHFPGLSSAGNRDQVKGAAPAGNVPDQSGAPVTLIPQTEMALLYALTERRGEACTVAEIEDDTAMFHHDLGNLLYRSREFEKAEREYREALRLEPDFARAHANLGFLLKRLKRSEESTQEFEMALASKEQLPDNGERIMKMLQEMKKP</sequence>
<accession>A0AC61KYP0</accession>
<organism evidence="1 2">
    <name type="scientific">Candidatus Methanogaster sp</name>
    <dbReference type="NCBI Taxonomy" id="3386292"/>
    <lineage>
        <taxon>Archaea</taxon>
        <taxon>Methanobacteriati</taxon>
        <taxon>Methanobacteriota</taxon>
        <taxon>Stenosarchaea group</taxon>
        <taxon>Methanomicrobia</taxon>
        <taxon>Methanosarcinales</taxon>
        <taxon>ANME-2 cluster</taxon>
        <taxon>Candidatus Methanogasteraceae</taxon>
        <taxon>Candidatus Methanogaster</taxon>
    </lineage>
</organism>
<evidence type="ECO:0000313" key="1">
    <source>
        <dbReference type="EMBL" id="PXF57266.1"/>
    </source>
</evidence>
<reference evidence="1" key="1">
    <citation type="submission" date="2018-01" db="EMBL/GenBank/DDBJ databases">
        <authorList>
            <person name="Krukenberg V."/>
        </authorList>
    </citation>
    <scope>NUCLEOTIDE SEQUENCE</scope>
    <source>
        <strain evidence="1">E20ANME2</strain>
    </source>
</reference>
<evidence type="ECO:0000313" key="2">
    <source>
        <dbReference type="Proteomes" id="UP000248329"/>
    </source>
</evidence>
<dbReference type="Proteomes" id="UP000248329">
    <property type="component" value="Unassembled WGS sequence"/>
</dbReference>
<gene>
    <name evidence="1" type="ORF">C4B59_15545</name>
</gene>
<proteinExistence type="predicted"/>